<dbReference type="Proteomes" id="UP000042958">
    <property type="component" value="Unassembled WGS sequence"/>
</dbReference>
<name>A0A0F7U2P3_PENBI</name>
<keyword evidence="3" id="KW-1185">Reference proteome</keyword>
<feature type="compositionally biased region" description="Basic and acidic residues" evidence="1">
    <location>
        <begin position="148"/>
        <end position="158"/>
    </location>
</feature>
<dbReference type="AlphaFoldDB" id="A0A0F7U2P3"/>
<reference evidence="3" key="1">
    <citation type="journal article" date="2015" name="Genome Announc.">
        <title>Draft genome sequence of the fungus Penicillium brasilianum MG11.</title>
        <authorList>
            <person name="Horn F."/>
            <person name="Linde J."/>
            <person name="Mattern D.J."/>
            <person name="Walther G."/>
            <person name="Guthke R."/>
            <person name="Brakhage A.A."/>
            <person name="Valiante V."/>
        </authorList>
    </citation>
    <scope>NUCLEOTIDE SEQUENCE [LARGE SCALE GENOMIC DNA]</scope>
    <source>
        <strain evidence="3">MG11</strain>
    </source>
</reference>
<gene>
    <name evidence="2" type="ORF">PMG11_11018</name>
</gene>
<feature type="compositionally biased region" description="Low complexity" evidence="1">
    <location>
        <begin position="33"/>
        <end position="45"/>
    </location>
</feature>
<organism evidence="2 3">
    <name type="scientific">Penicillium brasilianum</name>
    <dbReference type="NCBI Taxonomy" id="104259"/>
    <lineage>
        <taxon>Eukaryota</taxon>
        <taxon>Fungi</taxon>
        <taxon>Dikarya</taxon>
        <taxon>Ascomycota</taxon>
        <taxon>Pezizomycotina</taxon>
        <taxon>Eurotiomycetes</taxon>
        <taxon>Eurotiomycetidae</taxon>
        <taxon>Eurotiales</taxon>
        <taxon>Aspergillaceae</taxon>
        <taxon>Penicillium</taxon>
    </lineage>
</organism>
<accession>A0A0F7U2P3</accession>
<evidence type="ECO:0000256" key="1">
    <source>
        <dbReference type="SAM" id="MobiDB-lite"/>
    </source>
</evidence>
<proteinExistence type="predicted"/>
<feature type="compositionally biased region" description="Basic and acidic residues" evidence="1">
    <location>
        <begin position="79"/>
        <end position="89"/>
    </location>
</feature>
<evidence type="ECO:0000313" key="2">
    <source>
        <dbReference type="EMBL" id="CEJ62521.1"/>
    </source>
</evidence>
<feature type="region of interest" description="Disordered" evidence="1">
    <location>
        <begin position="26"/>
        <end position="89"/>
    </location>
</feature>
<sequence>MAQQDKKTPESRPSKAFTEYKKWYESLEGGSGSSEHTSSSENAKSSRTKPVALPSERARALLESRRSRKVRFELMPGDKPADPTQQHHEERLQPILKQSMERQAAVCGQQHIHREENSRSMKKVIRDIEILQKEMKRLQKAQASMRSRQREGGTNKRE</sequence>
<evidence type="ECO:0000313" key="3">
    <source>
        <dbReference type="Proteomes" id="UP000042958"/>
    </source>
</evidence>
<feature type="compositionally biased region" description="Basic and acidic residues" evidence="1">
    <location>
        <begin position="56"/>
        <end position="65"/>
    </location>
</feature>
<feature type="region of interest" description="Disordered" evidence="1">
    <location>
        <begin position="137"/>
        <end position="158"/>
    </location>
</feature>
<protein>
    <submittedName>
        <fullName evidence="2">Uncharacterized protein</fullName>
    </submittedName>
</protein>
<dbReference type="EMBL" id="CDHK01000017">
    <property type="protein sequence ID" value="CEJ62521.1"/>
    <property type="molecule type" value="Genomic_DNA"/>
</dbReference>